<reference evidence="2" key="2">
    <citation type="submission" date="2021-04" db="EMBL/GenBank/DDBJ databases">
        <authorList>
            <person name="Gilroy R."/>
        </authorList>
    </citation>
    <scope>NUCLEOTIDE SEQUENCE</scope>
    <source>
        <strain evidence="2">ChiSxjej3B15-1167</strain>
    </source>
</reference>
<feature type="region of interest" description="Disordered" evidence="1">
    <location>
        <begin position="1"/>
        <end position="38"/>
    </location>
</feature>
<proteinExistence type="predicted"/>
<evidence type="ECO:0000313" key="2">
    <source>
        <dbReference type="EMBL" id="HIX71426.1"/>
    </source>
</evidence>
<evidence type="ECO:0000256" key="1">
    <source>
        <dbReference type="SAM" id="MobiDB-lite"/>
    </source>
</evidence>
<evidence type="ECO:0000313" key="3">
    <source>
        <dbReference type="Proteomes" id="UP000886805"/>
    </source>
</evidence>
<dbReference type="EMBL" id="DXEQ01000006">
    <property type="protein sequence ID" value="HIX71426.1"/>
    <property type="molecule type" value="Genomic_DNA"/>
</dbReference>
<gene>
    <name evidence="2" type="ORF">H9849_00240</name>
</gene>
<sequence length="96" mass="10248">MGKNSWKKCNGTAEKSAGGSDSGRTGETWTGTDAAGQRELIQNVSRQIAGEEEKHLYTGQGRGLAENVGKENAKSRAVTRDCPAGRGAVAHRDREF</sequence>
<name>A0A9D2BCR6_9FIRM</name>
<reference evidence="2" key="1">
    <citation type="journal article" date="2021" name="PeerJ">
        <title>Extensive microbial diversity within the chicken gut microbiome revealed by metagenomics and culture.</title>
        <authorList>
            <person name="Gilroy R."/>
            <person name="Ravi A."/>
            <person name="Getino M."/>
            <person name="Pursley I."/>
            <person name="Horton D.L."/>
            <person name="Alikhan N.F."/>
            <person name="Baker D."/>
            <person name="Gharbi K."/>
            <person name="Hall N."/>
            <person name="Watson M."/>
            <person name="Adriaenssens E.M."/>
            <person name="Foster-Nyarko E."/>
            <person name="Jarju S."/>
            <person name="Secka A."/>
            <person name="Antonio M."/>
            <person name="Oren A."/>
            <person name="Chaudhuri R.R."/>
            <person name="La Ragione R."/>
            <person name="Hildebrand F."/>
            <person name="Pallen M.J."/>
        </authorList>
    </citation>
    <scope>NUCLEOTIDE SEQUENCE</scope>
    <source>
        <strain evidence="2">ChiSxjej3B15-1167</strain>
    </source>
</reference>
<comment type="caution">
    <text evidence="2">The sequence shown here is derived from an EMBL/GenBank/DDBJ whole genome shotgun (WGS) entry which is preliminary data.</text>
</comment>
<organism evidence="2 3">
    <name type="scientific">Candidatus Anaerobutyricum stercoripullorum</name>
    <dbReference type="NCBI Taxonomy" id="2838456"/>
    <lineage>
        <taxon>Bacteria</taxon>
        <taxon>Bacillati</taxon>
        <taxon>Bacillota</taxon>
        <taxon>Clostridia</taxon>
        <taxon>Lachnospirales</taxon>
        <taxon>Lachnospiraceae</taxon>
        <taxon>Anaerobutyricum</taxon>
    </lineage>
</organism>
<feature type="compositionally biased region" description="Polar residues" evidence="1">
    <location>
        <begin position="22"/>
        <end position="31"/>
    </location>
</feature>
<feature type="region of interest" description="Disordered" evidence="1">
    <location>
        <begin position="57"/>
        <end position="96"/>
    </location>
</feature>
<accession>A0A9D2BCR6</accession>
<dbReference type="AlphaFoldDB" id="A0A9D2BCR6"/>
<dbReference type="Proteomes" id="UP000886805">
    <property type="component" value="Unassembled WGS sequence"/>
</dbReference>
<protein>
    <submittedName>
        <fullName evidence="2">Uncharacterized protein</fullName>
    </submittedName>
</protein>